<dbReference type="KEGG" id="pgri:PgNI_05151"/>
<evidence type="ECO:0000313" key="2">
    <source>
        <dbReference type="RefSeq" id="XP_030982540.1"/>
    </source>
</evidence>
<dbReference type="AlphaFoldDB" id="A0A6P8B5X4"/>
<protein>
    <submittedName>
        <fullName evidence="2">Uncharacterized protein</fullName>
    </submittedName>
</protein>
<evidence type="ECO:0000313" key="1">
    <source>
        <dbReference type="Proteomes" id="UP000515153"/>
    </source>
</evidence>
<reference evidence="1 2" key="1">
    <citation type="journal article" date="2019" name="Mol. Biol. Evol.">
        <title>Blast fungal genomes show frequent chromosomal changes, gene gains and losses, and effector gene turnover.</title>
        <authorList>
            <person name="Gomez Luciano L.B."/>
            <person name="Jason Tsai I."/>
            <person name="Chuma I."/>
            <person name="Tosa Y."/>
            <person name="Chen Y.H."/>
            <person name="Li J.Y."/>
            <person name="Li M.Y."/>
            <person name="Jade Lu M.Y."/>
            <person name="Nakayashiki H."/>
            <person name="Li W.H."/>
        </authorList>
    </citation>
    <scope>NUCLEOTIDE SEQUENCE [LARGE SCALE GENOMIC DNA]</scope>
    <source>
        <strain evidence="1 2">NI907</strain>
    </source>
</reference>
<keyword evidence="1" id="KW-1185">Reference proteome</keyword>
<accession>A0A6P8B5X4</accession>
<gene>
    <name evidence="2" type="ORF">PgNI_05151</name>
</gene>
<dbReference type="Proteomes" id="UP000515153">
    <property type="component" value="Chromosome I"/>
</dbReference>
<sequence length="92" mass="9782">MMLFDDCDEVSLAVRPGAAEDGLDAGNGVDGMRVDLLSSVGEVWFEHWRSDDGDSIVKSMASGVVGRDDSDGGPWPDGVGVTLQSRAILRWA</sequence>
<organism evidence="1 2">
    <name type="scientific">Pyricularia grisea</name>
    <name type="common">Crabgrass-specific blast fungus</name>
    <name type="synonym">Magnaporthe grisea</name>
    <dbReference type="NCBI Taxonomy" id="148305"/>
    <lineage>
        <taxon>Eukaryota</taxon>
        <taxon>Fungi</taxon>
        <taxon>Dikarya</taxon>
        <taxon>Ascomycota</taxon>
        <taxon>Pezizomycotina</taxon>
        <taxon>Sordariomycetes</taxon>
        <taxon>Sordariomycetidae</taxon>
        <taxon>Magnaporthales</taxon>
        <taxon>Pyriculariaceae</taxon>
        <taxon>Pyricularia</taxon>
    </lineage>
</organism>
<name>A0A6P8B5X4_PYRGI</name>
<reference evidence="2" key="2">
    <citation type="submission" date="2019-10" db="EMBL/GenBank/DDBJ databases">
        <authorList>
            <consortium name="NCBI Genome Project"/>
        </authorList>
    </citation>
    <scope>NUCLEOTIDE SEQUENCE</scope>
    <source>
        <strain evidence="2">NI907</strain>
    </source>
</reference>
<dbReference type="GeneID" id="41960097"/>
<dbReference type="RefSeq" id="XP_030982540.1">
    <property type="nucleotide sequence ID" value="XM_031125188.1"/>
</dbReference>
<proteinExistence type="predicted"/>
<reference evidence="2" key="3">
    <citation type="submission" date="2025-08" db="UniProtKB">
        <authorList>
            <consortium name="RefSeq"/>
        </authorList>
    </citation>
    <scope>IDENTIFICATION</scope>
    <source>
        <strain evidence="2">NI907</strain>
    </source>
</reference>